<feature type="chain" id="PRO_5043946939" evidence="5">
    <location>
        <begin position="26"/>
        <end position="351"/>
    </location>
</feature>
<dbReference type="InterPro" id="IPR006690">
    <property type="entry name" value="OMPA-like_CS"/>
</dbReference>
<dbReference type="Pfam" id="PF00691">
    <property type="entry name" value="OmpA"/>
    <property type="match status" value="1"/>
</dbReference>
<feature type="signal peptide" evidence="5">
    <location>
        <begin position="1"/>
        <end position="25"/>
    </location>
</feature>
<protein>
    <submittedName>
        <fullName evidence="7">OmpA family protein</fullName>
    </submittedName>
</protein>
<comment type="caution">
    <text evidence="7">The sequence shown here is derived from an EMBL/GenBank/DDBJ whole genome shotgun (WGS) entry which is preliminary data.</text>
</comment>
<evidence type="ECO:0000256" key="4">
    <source>
        <dbReference type="PROSITE-ProRule" id="PRU00473"/>
    </source>
</evidence>
<dbReference type="EMBL" id="JAJFAT010000016">
    <property type="protein sequence ID" value="MCC3145761.1"/>
    <property type="molecule type" value="Genomic_DNA"/>
</dbReference>
<evidence type="ECO:0000313" key="7">
    <source>
        <dbReference type="EMBL" id="MCC3145761.1"/>
    </source>
</evidence>
<evidence type="ECO:0000256" key="1">
    <source>
        <dbReference type="ARBA" id="ARBA00004442"/>
    </source>
</evidence>
<keyword evidence="5" id="KW-0732">Signal</keyword>
<dbReference type="InterPro" id="IPR006665">
    <property type="entry name" value="OmpA-like"/>
</dbReference>
<accession>A0AAW4X1R9</accession>
<evidence type="ECO:0000256" key="5">
    <source>
        <dbReference type="SAM" id="SignalP"/>
    </source>
</evidence>
<dbReference type="SUPFAM" id="SSF103088">
    <property type="entry name" value="OmpA-like"/>
    <property type="match status" value="1"/>
</dbReference>
<dbReference type="Proteomes" id="UP001199296">
    <property type="component" value="Unassembled WGS sequence"/>
</dbReference>
<dbReference type="CDD" id="cd07185">
    <property type="entry name" value="OmpA_C-like"/>
    <property type="match status" value="1"/>
</dbReference>
<gene>
    <name evidence="7" type="ORF">LJ207_10540</name>
</gene>
<dbReference type="PRINTS" id="PR01021">
    <property type="entry name" value="OMPADOMAIN"/>
</dbReference>
<dbReference type="PANTHER" id="PTHR30329:SF21">
    <property type="entry name" value="LIPOPROTEIN YIAD-RELATED"/>
    <property type="match status" value="1"/>
</dbReference>
<keyword evidence="8" id="KW-1185">Reference proteome</keyword>
<evidence type="ECO:0000259" key="6">
    <source>
        <dbReference type="PROSITE" id="PS51123"/>
    </source>
</evidence>
<dbReference type="PROSITE" id="PS51123">
    <property type="entry name" value="OMPA_2"/>
    <property type="match status" value="1"/>
</dbReference>
<dbReference type="RefSeq" id="WP_229346461.1">
    <property type="nucleotide sequence ID" value="NZ_JAJFAT010000016.1"/>
</dbReference>
<dbReference type="InterPro" id="IPR006664">
    <property type="entry name" value="OMP_bac"/>
</dbReference>
<reference evidence="7 8" key="1">
    <citation type="submission" date="2021-10" db="EMBL/GenBank/DDBJ databases">
        <authorList>
            <person name="Grouzdev D.S."/>
            <person name="Pantiukh K.S."/>
            <person name="Krutkina M.S."/>
        </authorList>
    </citation>
    <scope>NUCLEOTIDE SEQUENCE [LARGE SCALE GENOMIC DNA]</scope>
    <source>
        <strain evidence="7 8">Z-7514</strain>
    </source>
</reference>
<organism evidence="7 8">
    <name type="scientific">Halanaerobium polyolivorans</name>
    <dbReference type="NCBI Taxonomy" id="2886943"/>
    <lineage>
        <taxon>Bacteria</taxon>
        <taxon>Bacillati</taxon>
        <taxon>Bacillota</taxon>
        <taxon>Clostridia</taxon>
        <taxon>Halanaerobiales</taxon>
        <taxon>Halanaerobiaceae</taxon>
        <taxon>Halanaerobium</taxon>
    </lineage>
</organism>
<name>A0AAW4X1R9_9FIRM</name>
<feature type="domain" description="OmpA-like" evidence="6">
    <location>
        <begin position="234"/>
        <end position="351"/>
    </location>
</feature>
<keyword evidence="2 4" id="KW-0472">Membrane</keyword>
<dbReference type="Gene3D" id="3.30.1330.60">
    <property type="entry name" value="OmpA-like domain"/>
    <property type="match status" value="1"/>
</dbReference>
<evidence type="ECO:0000256" key="2">
    <source>
        <dbReference type="ARBA" id="ARBA00023136"/>
    </source>
</evidence>
<dbReference type="InterPro" id="IPR050330">
    <property type="entry name" value="Bact_OuterMem_StrucFunc"/>
</dbReference>
<dbReference type="InterPro" id="IPR036737">
    <property type="entry name" value="OmpA-like_sf"/>
</dbReference>
<dbReference type="GO" id="GO:0009279">
    <property type="term" value="C:cell outer membrane"/>
    <property type="evidence" value="ECO:0007669"/>
    <property type="project" value="UniProtKB-SubCell"/>
</dbReference>
<dbReference type="PROSITE" id="PS01068">
    <property type="entry name" value="OMPA_1"/>
    <property type="match status" value="1"/>
</dbReference>
<evidence type="ECO:0000256" key="3">
    <source>
        <dbReference type="ARBA" id="ARBA00023237"/>
    </source>
</evidence>
<keyword evidence="3" id="KW-0998">Cell outer membrane</keyword>
<dbReference type="PANTHER" id="PTHR30329">
    <property type="entry name" value="STATOR ELEMENT OF FLAGELLAR MOTOR COMPLEX"/>
    <property type="match status" value="1"/>
</dbReference>
<evidence type="ECO:0000313" key="8">
    <source>
        <dbReference type="Proteomes" id="UP001199296"/>
    </source>
</evidence>
<proteinExistence type="predicted"/>
<comment type="subcellular location">
    <subcellularLocation>
        <location evidence="1">Cell outer membrane</location>
    </subcellularLocation>
</comment>
<dbReference type="AlphaFoldDB" id="A0AAW4X1R9"/>
<sequence length="351" mass="39437">MHKKIVFSLMILLFFSLILTGVAFAGEDVEGSSDHPLISRFSGSYIIGYERVSYDEYILALDAIITESINEGEALAEHEVVRGSNKRFPAEHKKLEGVVTKITYLAPEERSSLEIFRNYEMELKSAGFEIIYQSSGDEIRYYGDWHGRKYPYELDFARGYNRHTYLDAPENPRYLAARMDRAEGDIYVALYVHTANRFAMAPSTGAKAKIQLDVVELAPMEEGLVSVENMEDDLSRSGKVAIYGINFEFDSAQILVDSHAVLAEIAELLLENPELRLYVVGHTDDLGSLEYNINLSEKRAKSVVDFLIDNHQISTNRLVPAGIGPLAPESTNKTESGRALNRRVVLVEIID</sequence>